<accession>A0A1I5XVV7</accession>
<evidence type="ECO:0000313" key="2">
    <source>
        <dbReference type="Proteomes" id="UP000198577"/>
    </source>
</evidence>
<reference evidence="1 2" key="1">
    <citation type="submission" date="2016-10" db="EMBL/GenBank/DDBJ databases">
        <authorList>
            <person name="de Groot N.N."/>
        </authorList>
    </citation>
    <scope>NUCLEOTIDE SEQUENCE [LARGE SCALE GENOMIC DNA]</scope>
    <source>
        <strain evidence="1 2">DSM 20678</strain>
    </source>
</reference>
<sequence length="88" mass="10253">MISTMRVGMTGIFMPIKYDDTSYWEQNGTKLFLSDIAEYGFLDGMRYAFLVSDSEGIIFDREAYPSITEANSLDEIERYIVQMINRNR</sequence>
<name>A0A1I5XVV7_9FIRM</name>
<dbReference type="Proteomes" id="UP000198577">
    <property type="component" value="Unassembled WGS sequence"/>
</dbReference>
<dbReference type="OrthoDB" id="2356457at2"/>
<dbReference type="AlphaFoldDB" id="A0A1I5XVV7"/>
<proteinExistence type="predicted"/>
<dbReference type="EMBL" id="FOXR01000031">
    <property type="protein sequence ID" value="SFQ35877.1"/>
    <property type="molecule type" value="Genomic_DNA"/>
</dbReference>
<dbReference type="RefSeq" id="WP_025748307.1">
    <property type="nucleotide sequence ID" value="NZ_FOXR01000031.1"/>
</dbReference>
<organism evidence="1 2">
    <name type="scientific">Caldicoprobacter faecalis</name>
    <dbReference type="NCBI Taxonomy" id="937334"/>
    <lineage>
        <taxon>Bacteria</taxon>
        <taxon>Bacillati</taxon>
        <taxon>Bacillota</taxon>
        <taxon>Clostridia</taxon>
        <taxon>Caldicoprobacterales</taxon>
        <taxon>Caldicoprobacteraceae</taxon>
        <taxon>Caldicoprobacter</taxon>
    </lineage>
</organism>
<keyword evidence="2" id="KW-1185">Reference proteome</keyword>
<dbReference type="STRING" id="937334.SAMN05444406_13114"/>
<gene>
    <name evidence="1" type="ORF">SAMN05444406_13114</name>
</gene>
<protein>
    <submittedName>
        <fullName evidence="1">Uncharacterized protein</fullName>
    </submittedName>
</protein>
<evidence type="ECO:0000313" key="1">
    <source>
        <dbReference type="EMBL" id="SFQ35877.1"/>
    </source>
</evidence>